<dbReference type="SMART" id="SM00331">
    <property type="entry name" value="PP2C_SIG"/>
    <property type="match status" value="1"/>
</dbReference>
<dbReference type="PROSITE" id="PS51746">
    <property type="entry name" value="PPM_2"/>
    <property type="match status" value="1"/>
</dbReference>
<dbReference type="InterPro" id="IPR001932">
    <property type="entry name" value="PPM-type_phosphatase-like_dom"/>
</dbReference>
<gene>
    <name evidence="8" type="ORF">SteCoe_8442</name>
</gene>
<feature type="domain" description="PPM-type phosphatase" evidence="7">
    <location>
        <begin position="88"/>
        <end position="355"/>
    </location>
</feature>
<accession>A0A1R2CK81</accession>
<sequence>MGSCLIQSVNQNAIINTSTKILPKKEYSPLTPDLNVNFEICKTKKSQPYTSCFFEVKGLIPSPNEDPFSEKPLNYIGNEAKNLCSGENIGLTCRKGLNDHMNQDNLAIISKPPYLFAGVFDGHGENGDIISEQVCKFLPQILLEDIEMSVDPVDCIKNSFAKTQDSIKRKCKEINIDCQYSGCTATVLLITKNSMFTCHLGDSRAVLLKKYQNKLIALPLTTDHKASDPIEKSRILRNGGNIEKILGTEVERVFIAKDSNQGLAITRAFGDIAFRNIGVISEPYIKEHRITSDDEFAVICSDGVWEFIKNYEVAKVLEVNNCEIAANAIAKLAWSRWIEETQDVVDDITVVIIPL</sequence>
<evidence type="ECO:0000256" key="1">
    <source>
        <dbReference type="ARBA" id="ARBA00004170"/>
    </source>
</evidence>
<comment type="caution">
    <text evidence="8">The sequence shown here is derived from an EMBL/GenBank/DDBJ whole genome shotgun (WGS) entry which is preliminary data.</text>
</comment>
<dbReference type="InterPro" id="IPR015655">
    <property type="entry name" value="PP2C"/>
</dbReference>
<dbReference type="CDD" id="cd00143">
    <property type="entry name" value="PP2Cc"/>
    <property type="match status" value="1"/>
</dbReference>
<dbReference type="InterPro" id="IPR000222">
    <property type="entry name" value="PP2C_BS"/>
</dbReference>
<dbReference type="OrthoDB" id="416093at2759"/>
<dbReference type="PANTHER" id="PTHR47992">
    <property type="entry name" value="PROTEIN PHOSPHATASE"/>
    <property type="match status" value="1"/>
</dbReference>
<evidence type="ECO:0000256" key="4">
    <source>
        <dbReference type="ARBA" id="ARBA00022912"/>
    </source>
</evidence>
<dbReference type="EMBL" id="MPUH01000126">
    <property type="protein sequence ID" value="OMJ89442.1"/>
    <property type="molecule type" value="Genomic_DNA"/>
</dbReference>
<dbReference type="AlphaFoldDB" id="A0A1R2CK81"/>
<evidence type="ECO:0000256" key="2">
    <source>
        <dbReference type="ARBA" id="ARBA00022723"/>
    </source>
</evidence>
<reference evidence="8 9" key="1">
    <citation type="submission" date="2016-11" db="EMBL/GenBank/DDBJ databases">
        <title>The macronuclear genome of Stentor coeruleus: a giant cell with tiny introns.</title>
        <authorList>
            <person name="Slabodnick M."/>
            <person name="Ruby J.G."/>
            <person name="Reiff S.B."/>
            <person name="Swart E.C."/>
            <person name="Gosai S."/>
            <person name="Prabakaran S."/>
            <person name="Witkowska E."/>
            <person name="Larue G.E."/>
            <person name="Fisher S."/>
            <person name="Freeman R.M."/>
            <person name="Gunawardena J."/>
            <person name="Chu W."/>
            <person name="Stover N.A."/>
            <person name="Gregory B.D."/>
            <person name="Nowacki M."/>
            <person name="Derisi J."/>
            <person name="Roy S.W."/>
            <person name="Marshall W.F."/>
            <person name="Sood P."/>
        </authorList>
    </citation>
    <scope>NUCLEOTIDE SEQUENCE [LARGE SCALE GENOMIC DNA]</scope>
    <source>
        <strain evidence="8">WM001</strain>
    </source>
</reference>
<evidence type="ECO:0000256" key="6">
    <source>
        <dbReference type="RuleBase" id="RU003465"/>
    </source>
</evidence>
<dbReference type="GO" id="GO:0004722">
    <property type="term" value="F:protein serine/threonine phosphatase activity"/>
    <property type="evidence" value="ECO:0007669"/>
    <property type="project" value="InterPro"/>
</dbReference>
<dbReference type="Pfam" id="PF00481">
    <property type="entry name" value="PP2C"/>
    <property type="match status" value="1"/>
</dbReference>
<keyword evidence="9" id="KW-1185">Reference proteome</keyword>
<dbReference type="Proteomes" id="UP000187209">
    <property type="component" value="Unassembled WGS sequence"/>
</dbReference>
<dbReference type="InterPro" id="IPR036457">
    <property type="entry name" value="PPM-type-like_dom_sf"/>
</dbReference>
<dbReference type="SMART" id="SM00332">
    <property type="entry name" value="PP2Cc"/>
    <property type="match status" value="1"/>
</dbReference>
<keyword evidence="3 6" id="KW-0378">Hydrolase</keyword>
<name>A0A1R2CK81_9CILI</name>
<dbReference type="GO" id="GO:0016020">
    <property type="term" value="C:membrane"/>
    <property type="evidence" value="ECO:0007669"/>
    <property type="project" value="UniProtKB-SubCell"/>
</dbReference>
<evidence type="ECO:0000256" key="5">
    <source>
        <dbReference type="ARBA" id="ARBA00023136"/>
    </source>
</evidence>
<dbReference type="GO" id="GO:0046872">
    <property type="term" value="F:metal ion binding"/>
    <property type="evidence" value="ECO:0007669"/>
    <property type="project" value="UniProtKB-KW"/>
</dbReference>
<evidence type="ECO:0000313" key="9">
    <source>
        <dbReference type="Proteomes" id="UP000187209"/>
    </source>
</evidence>
<keyword evidence="2" id="KW-0479">Metal-binding</keyword>
<comment type="similarity">
    <text evidence="6">Belongs to the PP2C family.</text>
</comment>
<comment type="subcellular location">
    <subcellularLocation>
        <location evidence="1">Membrane</location>
        <topology evidence="1">Peripheral membrane protein</topology>
    </subcellularLocation>
</comment>
<dbReference type="Gene3D" id="3.60.40.10">
    <property type="entry name" value="PPM-type phosphatase domain"/>
    <property type="match status" value="1"/>
</dbReference>
<evidence type="ECO:0000259" key="7">
    <source>
        <dbReference type="PROSITE" id="PS51746"/>
    </source>
</evidence>
<evidence type="ECO:0000256" key="3">
    <source>
        <dbReference type="ARBA" id="ARBA00022801"/>
    </source>
</evidence>
<organism evidence="8 9">
    <name type="scientific">Stentor coeruleus</name>
    <dbReference type="NCBI Taxonomy" id="5963"/>
    <lineage>
        <taxon>Eukaryota</taxon>
        <taxon>Sar</taxon>
        <taxon>Alveolata</taxon>
        <taxon>Ciliophora</taxon>
        <taxon>Postciliodesmatophora</taxon>
        <taxon>Heterotrichea</taxon>
        <taxon>Heterotrichida</taxon>
        <taxon>Stentoridae</taxon>
        <taxon>Stentor</taxon>
    </lineage>
</organism>
<protein>
    <recommendedName>
        <fullName evidence="7">PPM-type phosphatase domain-containing protein</fullName>
    </recommendedName>
</protein>
<keyword evidence="5" id="KW-0472">Membrane</keyword>
<dbReference type="PROSITE" id="PS01032">
    <property type="entry name" value="PPM_1"/>
    <property type="match status" value="1"/>
</dbReference>
<dbReference type="SUPFAM" id="SSF81606">
    <property type="entry name" value="PP2C-like"/>
    <property type="match status" value="1"/>
</dbReference>
<proteinExistence type="inferred from homology"/>
<evidence type="ECO:0000313" key="8">
    <source>
        <dbReference type="EMBL" id="OMJ89442.1"/>
    </source>
</evidence>
<keyword evidence="4 6" id="KW-0904">Protein phosphatase</keyword>